<organism evidence="3 4">
    <name type="scientific">Limosilactobacillus vaginalis DSM 5837 = ATCC 49540</name>
    <dbReference type="NCBI Taxonomy" id="1423814"/>
    <lineage>
        <taxon>Bacteria</taxon>
        <taxon>Bacillati</taxon>
        <taxon>Bacillota</taxon>
        <taxon>Bacilli</taxon>
        <taxon>Lactobacillales</taxon>
        <taxon>Lactobacillaceae</taxon>
        <taxon>Limosilactobacillus</taxon>
    </lineage>
</organism>
<dbReference type="eggNOG" id="ENOG5030BDD">
    <property type="taxonomic scope" value="Bacteria"/>
</dbReference>
<dbReference type="STRING" id="1423814.HMPREF0549_1806"/>
<reference evidence="3 4" key="1">
    <citation type="submission" date="2009-01" db="EMBL/GenBank/DDBJ databases">
        <authorList>
            <person name="Qin X."/>
            <person name="Bachman B."/>
            <person name="Battles P."/>
            <person name="Bell A."/>
            <person name="Bess C."/>
            <person name="Bickham C."/>
            <person name="Chaboub L."/>
            <person name="Chen D."/>
            <person name="Coyle M."/>
            <person name="Deiros D.R."/>
            <person name="Dinh H."/>
            <person name="Forbes L."/>
            <person name="Fowler G."/>
            <person name="Francisco L."/>
            <person name="Fu Q."/>
            <person name="Gubbala S."/>
            <person name="Hale W."/>
            <person name="Han Y."/>
            <person name="Hemphill L."/>
            <person name="Highlander S.K."/>
            <person name="Hirani K."/>
            <person name="Hogues M."/>
            <person name="Jackson L."/>
            <person name="Jakkamsetti A."/>
            <person name="Javaid M."/>
            <person name="Jiang H."/>
            <person name="Korchina V."/>
            <person name="Kovar C."/>
            <person name="Lara F."/>
            <person name="Lee S."/>
            <person name="Mata R."/>
            <person name="Mathew T."/>
            <person name="Moen C."/>
            <person name="Morales K."/>
            <person name="Munidasa M."/>
            <person name="Nazareth L."/>
            <person name="Ngo R."/>
            <person name="Nguyen L."/>
            <person name="Okwuonu G."/>
            <person name="Ongeri F."/>
            <person name="Patil S."/>
            <person name="Petrosino J."/>
            <person name="Pham C."/>
            <person name="Pham P."/>
            <person name="Pu L.-L."/>
            <person name="Puazo M."/>
            <person name="Raj R."/>
            <person name="Reid J."/>
            <person name="Rouhana J."/>
            <person name="Saada N."/>
            <person name="Shang Y."/>
            <person name="Simmons D."/>
            <person name="Thornton R."/>
            <person name="Warren J."/>
            <person name="Weissenberger G."/>
            <person name="Zhang J."/>
            <person name="Zhang L."/>
            <person name="Zhou C."/>
            <person name="Zhu D."/>
            <person name="Muzny D."/>
            <person name="Worley K."/>
            <person name="Gibbs R."/>
        </authorList>
    </citation>
    <scope>NUCLEOTIDE SEQUENCE [LARGE SCALE GENOMIC DNA]</scope>
    <source>
        <strain evidence="3 4">ATCC 49540</strain>
    </source>
</reference>
<feature type="transmembrane region" description="Helical" evidence="2">
    <location>
        <begin position="6"/>
        <end position="28"/>
    </location>
</feature>
<dbReference type="Proteomes" id="UP000004483">
    <property type="component" value="Unassembled WGS sequence"/>
</dbReference>
<keyword evidence="2" id="KW-1133">Transmembrane helix</keyword>
<dbReference type="AlphaFoldDB" id="C2EWH0"/>
<feature type="region of interest" description="Disordered" evidence="1">
    <location>
        <begin position="115"/>
        <end position="161"/>
    </location>
</feature>
<evidence type="ECO:0000256" key="1">
    <source>
        <dbReference type="SAM" id="MobiDB-lite"/>
    </source>
</evidence>
<name>C2EWH0_9LACO</name>
<evidence type="ECO:0000313" key="4">
    <source>
        <dbReference type="Proteomes" id="UP000004483"/>
    </source>
</evidence>
<feature type="compositionally biased region" description="Basic and acidic residues" evidence="1">
    <location>
        <begin position="146"/>
        <end position="161"/>
    </location>
</feature>
<keyword evidence="2" id="KW-0812">Transmembrane</keyword>
<dbReference type="EMBL" id="ACGV01000194">
    <property type="protein sequence ID" value="EEJ39753.1"/>
    <property type="molecule type" value="Genomic_DNA"/>
</dbReference>
<keyword evidence="2" id="KW-0472">Membrane</keyword>
<protein>
    <recommendedName>
        <fullName evidence="5">Phage holin, LL-H family</fullName>
    </recommendedName>
</protein>
<proteinExistence type="predicted"/>
<evidence type="ECO:0000256" key="2">
    <source>
        <dbReference type="SAM" id="Phobius"/>
    </source>
</evidence>
<gene>
    <name evidence="3" type="ORF">HMPREF0549_1806</name>
</gene>
<dbReference type="HOGENOM" id="CLU_139101_0_0_9"/>
<comment type="caution">
    <text evidence="3">The sequence shown here is derived from an EMBL/GenBank/DDBJ whole genome shotgun (WGS) entry which is preliminary data.</text>
</comment>
<sequence length="161" mass="17510">MIMMNTIINAIPEYVITAIISTAIYFGFKYAENLIHTKVLHAKTAQSKELWSFIEQVADTAVSSLVNAQMSGNDKFNQATTIVQDVLAKRGFTNVGMKAIESAVQAAYEKSDLTGKAEPTTGSLIPKPMAPAQDRLSVKGIPSENKLADRKEADTNDSSNR</sequence>
<evidence type="ECO:0000313" key="3">
    <source>
        <dbReference type="EMBL" id="EEJ39753.1"/>
    </source>
</evidence>
<accession>C2EWH0</accession>
<evidence type="ECO:0008006" key="5">
    <source>
        <dbReference type="Google" id="ProtNLM"/>
    </source>
</evidence>